<dbReference type="Proteomes" id="UP000295382">
    <property type="component" value="Unassembled WGS sequence"/>
</dbReference>
<dbReference type="PANTHER" id="PTHR30118">
    <property type="entry name" value="HTH-TYPE TRANSCRIPTIONAL REGULATOR LEUO-RELATED"/>
    <property type="match status" value="1"/>
</dbReference>
<dbReference type="AlphaFoldDB" id="A0A4R3I1Q6"/>
<evidence type="ECO:0000313" key="7">
    <source>
        <dbReference type="Proteomes" id="UP000295382"/>
    </source>
</evidence>
<dbReference type="InterPro" id="IPR005119">
    <property type="entry name" value="LysR_subst-bd"/>
</dbReference>
<evidence type="ECO:0000256" key="2">
    <source>
        <dbReference type="ARBA" id="ARBA00023015"/>
    </source>
</evidence>
<organism evidence="6 7">
    <name type="scientific">Paucimonas lemoignei</name>
    <name type="common">Pseudomonas lemoignei</name>
    <dbReference type="NCBI Taxonomy" id="29443"/>
    <lineage>
        <taxon>Bacteria</taxon>
        <taxon>Pseudomonadati</taxon>
        <taxon>Pseudomonadota</taxon>
        <taxon>Betaproteobacteria</taxon>
        <taxon>Burkholderiales</taxon>
        <taxon>Burkholderiaceae</taxon>
        <taxon>Paucimonas</taxon>
    </lineage>
</organism>
<comment type="caution">
    <text evidence="6">The sequence shown here is derived from an EMBL/GenBank/DDBJ whole genome shotgun (WGS) entry which is preliminary data.</text>
</comment>
<proteinExistence type="inferred from homology"/>
<dbReference type="InterPro" id="IPR036388">
    <property type="entry name" value="WH-like_DNA-bd_sf"/>
</dbReference>
<accession>A0A4R3I1Q6</accession>
<gene>
    <name evidence="6" type="ORF">EDC30_102284</name>
</gene>
<name>A0A4R3I1Q6_PAULE</name>
<dbReference type="RefSeq" id="WP_132257614.1">
    <property type="nucleotide sequence ID" value="NZ_SLZQ01000002.1"/>
</dbReference>
<dbReference type="InterPro" id="IPR050389">
    <property type="entry name" value="LysR-type_TF"/>
</dbReference>
<dbReference type="GO" id="GO:0003700">
    <property type="term" value="F:DNA-binding transcription factor activity"/>
    <property type="evidence" value="ECO:0007669"/>
    <property type="project" value="InterPro"/>
</dbReference>
<dbReference type="Gene3D" id="3.40.190.10">
    <property type="entry name" value="Periplasmic binding protein-like II"/>
    <property type="match status" value="2"/>
</dbReference>
<evidence type="ECO:0000259" key="5">
    <source>
        <dbReference type="PROSITE" id="PS50931"/>
    </source>
</evidence>
<dbReference type="SUPFAM" id="SSF53850">
    <property type="entry name" value="Periplasmic binding protein-like II"/>
    <property type="match status" value="1"/>
</dbReference>
<dbReference type="SUPFAM" id="SSF46785">
    <property type="entry name" value="Winged helix' DNA-binding domain"/>
    <property type="match status" value="1"/>
</dbReference>
<dbReference type="CDD" id="cd08417">
    <property type="entry name" value="PBP2_Nitroaromatics_like"/>
    <property type="match status" value="1"/>
</dbReference>
<dbReference type="PRINTS" id="PR00039">
    <property type="entry name" value="HTHLYSR"/>
</dbReference>
<dbReference type="PROSITE" id="PS50931">
    <property type="entry name" value="HTH_LYSR"/>
    <property type="match status" value="1"/>
</dbReference>
<dbReference type="EMBL" id="SLZQ01000002">
    <property type="protein sequence ID" value="TCS38545.1"/>
    <property type="molecule type" value="Genomic_DNA"/>
</dbReference>
<dbReference type="GO" id="GO:0003677">
    <property type="term" value="F:DNA binding"/>
    <property type="evidence" value="ECO:0007669"/>
    <property type="project" value="UniProtKB-KW"/>
</dbReference>
<dbReference type="Pfam" id="PF00126">
    <property type="entry name" value="HTH_1"/>
    <property type="match status" value="1"/>
</dbReference>
<evidence type="ECO:0000256" key="3">
    <source>
        <dbReference type="ARBA" id="ARBA00023125"/>
    </source>
</evidence>
<protein>
    <submittedName>
        <fullName evidence="6">LysR family transcriptional regulator</fullName>
    </submittedName>
</protein>
<dbReference type="OrthoDB" id="5495633at2"/>
<comment type="similarity">
    <text evidence="1">Belongs to the LysR transcriptional regulatory family.</text>
</comment>
<dbReference type="InterPro" id="IPR037402">
    <property type="entry name" value="YidZ_PBP2"/>
</dbReference>
<keyword evidence="2" id="KW-0805">Transcription regulation</keyword>
<dbReference type="InterPro" id="IPR036390">
    <property type="entry name" value="WH_DNA-bd_sf"/>
</dbReference>
<keyword evidence="3" id="KW-0238">DNA-binding</keyword>
<evidence type="ECO:0000256" key="1">
    <source>
        <dbReference type="ARBA" id="ARBA00009437"/>
    </source>
</evidence>
<dbReference type="InterPro" id="IPR000847">
    <property type="entry name" value="LysR_HTH_N"/>
</dbReference>
<feature type="domain" description="HTH lysR-type" evidence="5">
    <location>
        <begin position="6"/>
        <end position="63"/>
    </location>
</feature>
<evidence type="ECO:0000313" key="6">
    <source>
        <dbReference type="EMBL" id="TCS38545.1"/>
    </source>
</evidence>
<dbReference type="Gene3D" id="1.10.10.10">
    <property type="entry name" value="Winged helix-like DNA-binding domain superfamily/Winged helix DNA-binding domain"/>
    <property type="match status" value="1"/>
</dbReference>
<dbReference type="Pfam" id="PF03466">
    <property type="entry name" value="LysR_substrate"/>
    <property type="match status" value="1"/>
</dbReference>
<dbReference type="PANTHER" id="PTHR30118:SF15">
    <property type="entry name" value="TRANSCRIPTIONAL REGULATORY PROTEIN"/>
    <property type="match status" value="1"/>
</dbReference>
<reference evidence="6 7" key="1">
    <citation type="submission" date="2019-03" db="EMBL/GenBank/DDBJ databases">
        <title>Genomic Encyclopedia of Type Strains, Phase IV (KMG-IV): sequencing the most valuable type-strain genomes for metagenomic binning, comparative biology and taxonomic classification.</title>
        <authorList>
            <person name="Goeker M."/>
        </authorList>
    </citation>
    <scope>NUCLEOTIDE SEQUENCE [LARGE SCALE GENOMIC DNA]</scope>
    <source>
        <strain evidence="6 7">DSM 7445</strain>
    </source>
</reference>
<sequence>MDIDKLDLNLLRVFDAVYRERSLSRAARRLGLSQPGISQALNRLRQNTGDPLFVRQTHGVTATAYSDAIAQPIQRALEGLQTALQVQTAQDIRHTDRRLRIAMSDYSESLILAPLIRVVDEQAPRLRIRVVPDDRLNLHTALNDGELDLVIGAIPPLNEQFRHQDLCTEEFVCIARRGHPTIQGQLSLQQYKEARHVGLAVRAAHASWIDQACQPHGFRRQIHVVVPSFLALPFIIDATDCIATMPRRLLRLIPPHLGLQVLASPIALPTPTIRQYWPERNHQDTVCRWVREQVHKICQTM</sequence>
<keyword evidence="7" id="KW-1185">Reference proteome</keyword>
<evidence type="ECO:0000256" key="4">
    <source>
        <dbReference type="ARBA" id="ARBA00023163"/>
    </source>
</evidence>
<keyword evidence="4" id="KW-0804">Transcription</keyword>